<evidence type="ECO:0000313" key="5">
    <source>
        <dbReference type="EMBL" id="MBD2858969.1"/>
    </source>
</evidence>
<dbReference type="InterPro" id="IPR052158">
    <property type="entry name" value="INH-QAR"/>
</dbReference>
<evidence type="ECO:0000256" key="1">
    <source>
        <dbReference type="ARBA" id="ARBA00023015"/>
    </source>
</evidence>
<dbReference type="AlphaFoldDB" id="A0A927C1E8"/>
<dbReference type="Proteomes" id="UP000610558">
    <property type="component" value="Unassembled WGS sequence"/>
</dbReference>
<protein>
    <submittedName>
        <fullName evidence="5">Helix-turn-helix domain-containing protein</fullName>
    </submittedName>
</protein>
<keyword evidence="3" id="KW-0804">Transcription</keyword>
<keyword evidence="6" id="KW-1185">Reference proteome</keyword>
<dbReference type="SUPFAM" id="SSF46689">
    <property type="entry name" value="Homeodomain-like"/>
    <property type="match status" value="2"/>
</dbReference>
<gene>
    <name evidence="5" type="ORF">IB286_08070</name>
</gene>
<dbReference type="GO" id="GO:0043565">
    <property type="term" value="F:sequence-specific DNA binding"/>
    <property type="evidence" value="ECO:0007669"/>
    <property type="project" value="InterPro"/>
</dbReference>
<reference evidence="5" key="1">
    <citation type="submission" date="2020-09" db="EMBL/GenBank/DDBJ databases">
        <authorList>
            <person name="Yoon J.-W."/>
        </authorList>
    </citation>
    <scope>NUCLEOTIDE SEQUENCE</scope>
    <source>
        <strain evidence="5">KMU-158</strain>
    </source>
</reference>
<dbReference type="InterPro" id="IPR018062">
    <property type="entry name" value="HTH_AraC-typ_CS"/>
</dbReference>
<dbReference type="InterPro" id="IPR009057">
    <property type="entry name" value="Homeodomain-like_sf"/>
</dbReference>
<evidence type="ECO:0000256" key="2">
    <source>
        <dbReference type="ARBA" id="ARBA00023125"/>
    </source>
</evidence>
<dbReference type="InterPro" id="IPR029062">
    <property type="entry name" value="Class_I_gatase-like"/>
</dbReference>
<organism evidence="5 6">
    <name type="scientific">Spongiibacter pelagi</name>
    <dbReference type="NCBI Taxonomy" id="2760804"/>
    <lineage>
        <taxon>Bacteria</taxon>
        <taxon>Pseudomonadati</taxon>
        <taxon>Pseudomonadota</taxon>
        <taxon>Gammaproteobacteria</taxon>
        <taxon>Cellvibrionales</taxon>
        <taxon>Spongiibacteraceae</taxon>
        <taxon>Spongiibacter</taxon>
    </lineage>
</organism>
<feature type="domain" description="HTH araC/xylS-type" evidence="4">
    <location>
        <begin position="226"/>
        <end position="324"/>
    </location>
</feature>
<dbReference type="Pfam" id="PF01965">
    <property type="entry name" value="DJ-1_PfpI"/>
    <property type="match status" value="1"/>
</dbReference>
<dbReference type="InterPro" id="IPR002818">
    <property type="entry name" value="DJ-1/PfpI"/>
</dbReference>
<dbReference type="Gene3D" id="1.10.10.60">
    <property type="entry name" value="Homeodomain-like"/>
    <property type="match status" value="2"/>
</dbReference>
<dbReference type="GO" id="GO:0003700">
    <property type="term" value="F:DNA-binding transcription factor activity"/>
    <property type="evidence" value="ECO:0007669"/>
    <property type="project" value="InterPro"/>
</dbReference>
<sequence>MPIKPVKRVALLAFDQALMTSLSLPMELLNAAAHHLRLGHPPSSRSTPLTLELVGQRDTCTLSGFLPLEINHRLTPGETFDIIFIPSRWRHPERSINPELLEWLVNNALAGAEICAVGNGSYLLAAAGLLDYRPATTHWHYFEDFAKRFPQVLLQRDYLMTESGKLFCAGSVNSAADLTLHLIENHWGRRIAQRVAQQFSPESRRPFSRHGFHSAGQSAHGDELIAMCQSYIASHLSETLSIAELASAHDLSLRSFQRRFSHATGLSPQQYLRKIRLETAEELLRNSNLSITDISHHCGFNDTSYFGKLFREHYETSPAAYRQSVRRKLFAIDRDAT</sequence>
<dbReference type="PROSITE" id="PS00041">
    <property type="entry name" value="HTH_ARAC_FAMILY_1"/>
    <property type="match status" value="1"/>
</dbReference>
<comment type="caution">
    <text evidence="5">The sequence shown here is derived from an EMBL/GenBank/DDBJ whole genome shotgun (WGS) entry which is preliminary data.</text>
</comment>
<dbReference type="RefSeq" id="WP_190764364.1">
    <property type="nucleotide sequence ID" value="NZ_JACXLD010000004.1"/>
</dbReference>
<dbReference type="SUPFAM" id="SSF52317">
    <property type="entry name" value="Class I glutamine amidotransferase-like"/>
    <property type="match status" value="1"/>
</dbReference>
<name>A0A927C1E8_9GAMM</name>
<dbReference type="PROSITE" id="PS01124">
    <property type="entry name" value="HTH_ARAC_FAMILY_2"/>
    <property type="match status" value="1"/>
</dbReference>
<dbReference type="PANTHER" id="PTHR43130">
    <property type="entry name" value="ARAC-FAMILY TRANSCRIPTIONAL REGULATOR"/>
    <property type="match status" value="1"/>
</dbReference>
<keyword evidence="2" id="KW-0238">DNA-binding</keyword>
<dbReference type="InterPro" id="IPR020449">
    <property type="entry name" value="Tscrpt_reg_AraC-type_HTH"/>
</dbReference>
<dbReference type="PRINTS" id="PR00032">
    <property type="entry name" value="HTHARAC"/>
</dbReference>
<dbReference type="EMBL" id="JACXLD010000004">
    <property type="protein sequence ID" value="MBD2858969.1"/>
    <property type="molecule type" value="Genomic_DNA"/>
</dbReference>
<evidence type="ECO:0000259" key="4">
    <source>
        <dbReference type="PROSITE" id="PS01124"/>
    </source>
</evidence>
<dbReference type="Pfam" id="PF12833">
    <property type="entry name" value="HTH_18"/>
    <property type="match status" value="1"/>
</dbReference>
<proteinExistence type="predicted"/>
<dbReference type="PANTHER" id="PTHR43130:SF11">
    <property type="entry name" value="TRANSCRIPTIONAL REGULATORY PROTEIN"/>
    <property type="match status" value="1"/>
</dbReference>
<keyword evidence="1" id="KW-0805">Transcription regulation</keyword>
<evidence type="ECO:0000256" key="3">
    <source>
        <dbReference type="ARBA" id="ARBA00023163"/>
    </source>
</evidence>
<dbReference type="SMART" id="SM00342">
    <property type="entry name" value="HTH_ARAC"/>
    <property type="match status" value="1"/>
</dbReference>
<dbReference type="Gene3D" id="3.40.50.880">
    <property type="match status" value="1"/>
</dbReference>
<dbReference type="InterPro" id="IPR018060">
    <property type="entry name" value="HTH_AraC"/>
</dbReference>
<evidence type="ECO:0000313" key="6">
    <source>
        <dbReference type="Proteomes" id="UP000610558"/>
    </source>
</evidence>
<accession>A0A927C1E8</accession>